<dbReference type="EMBL" id="RBIM01000001">
    <property type="protein sequence ID" value="RKR03941.1"/>
    <property type="molecule type" value="Genomic_DNA"/>
</dbReference>
<dbReference type="AlphaFoldDB" id="A0A495DNU8"/>
<comment type="caution">
    <text evidence="1">The sequence shown here is derived from an EMBL/GenBank/DDBJ whole genome shotgun (WGS) entry which is preliminary data.</text>
</comment>
<gene>
    <name evidence="1" type="ORF">C7435_0384</name>
</gene>
<evidence type="ECO:0000313" key="2">
    <source>
        <dbReference type="Proteomes" id="UP000273675"/>
    </source>
</evidence>
<name>A0A495DNU8_9PROT</name>
<proteinExistence type="predicted"/>
<organism evidence="1 2">
    <name type="scientific">Maricaulis maris</name>
    <dbReference type="NCBI Taxonomy" id="74318"/>
    <lineage>
        <taxon>Bacteria</taxon>
        <taxon>Pseudomonadati</taxon>
        <taxon>Pseudomonadota</taxon>
        <taxon>Alphaproteobacteria</taxon>
        <taxon>Maricaulales</taxon>
        <taxon>Maricaulaceae</taxon>
        <taxon>Maricaulis</taxon>
    </lineage>
</organism>
<evidence type="ECO:0000313" key="1">
    <source>
        <dbReference type="EMBL" id="RKR03941.1"/>
    </source>
</evidence>
<protein>
    <submittedName>
        <fullName evidence="1">Uncharacterized protein</fullName>
    </submittedName>
</protein>
<dbReference type="OrthoDB" id="7853490at2"/>
<dbReference type="RefSeq" id="WP_121209810.1">
    <property type="nucleotide sequence ID" value="NZ_RBIM01000001.1"/>
</dbReference>
<reference evidence="1 2" key="1">
    <citation type="submission" date="2018-10" db="EMBL/GenBank/DDBJ databases">
        <title>Genomic Encyclopedia of Type Strains, Phase IV (KMG-IV): sequencing the most valuable type-strain genomes for metagenomic binning, comparative biology and taxonomic classification.</title>
        <authorList>
            <person name="Goeker M."/>
        </authorList>
    </citation>
    <scope>NUCLEOTIDE SEQUENCE [LARGE SCALE GENOMIC DNA]</scope>
    <source>
        <strain evidence="1 2">DSM 4734</strain>
    </source>
</reference>
<sequence length="199" mass="22309">MATKEDILEQVVEEYLIHQGYFVQHNVKFLPRRDHPDFVSNQDSNHSDIDVLGFHPARRGPEQVVAVSCKSWQQGFSPASEIAAIEGDKTLRGRKAWKAFRELTVPKWSEAFIAAVEAATGRREFTYVTAIAKLRGPAEPWETHPGFRAALGGNPIRILTFQQMIRDLAPDMSTTLAATEVGRLLQMFAASGFNLDQTR</sequence>
<accession>A0A495DNU8</accession>
<dbReference type="Proteomes" id="UP000273675">
    <property type="component" value="Unassembled WGS sequence"/>
</dbReference>